<reference evidence="1" key="1">
    <citation type="submission" date="2022-06" db="EMBL/GenBank/DDBJ databases">
        <title>Phylogenomic reconstructions and comparative analyses of Kickxellomycotina fungi.</title>
        <authorList>
            <person name="Reynolds N.K."/>
            <person name="Stajich J.E."/>
            <person name="Barry K."/>
            <person name="Grigoriev I.V."/>
            <person name="Crous P."/>
            <person name="Smith M.E."/>
        </authorList>
    </citation>
    <scope>NUCLEOTIDE SEQUENCE</scope>
    <source>
        <strain evidence="1">RSA 2271</strain>
    </source>
</reference>
<comment type="caution">
    <text evidence="1">The sequence shown here is derived from an EMBL/GenBank/DDBJ whole genome shotgun (WGS) entry which is preliminary data.</text>
</comment>
<evidence type="ECO:0000313" key="2">
    <source>
        <dbReference type="Proteomes" id="UP001145114"/>
    </source>
</evidence>
<dbReference type="Proteomes" id="UP001145114">
    <property type="component" value="Unassembled WGS sequence"/>
</dbReference>
<sequence length="473" mass="51818">MVRRTSRTANNPTNNGGERPVQRSRVRGPQSALTSFLQEIGVNANEIRINALRRQQELALAEESLQEQRQQPSETADSAADTSTADDVGPSNEQVEFSAAEPNGQSSAAVEGAAELLPGTSSGSASKKRKKPSKKSKKDSGSDSDDGDDDYDNEGLGNGLNRSSARKGGKIYNCDMCGTRFLVRQKIISRSERILCTPCTRSVEKAKVQSSGPPARRNGGARQPAARTRRKLKKTEDGLLELDTGLPSLQDLCIRKIGRHIHDISSFGDISEESLDKVCKIICKLRELTNDTVKLFLSRERTRVRLYDCTKLNTLGLRQIVDLSSPDMVTELRLNFCGQMRDIDLLYLGRMLPNLRRVELHGPFLVTDDSGFGEFFRLIGGRLKEFSISAARFGVGAMRALVENCGEGLEKLRLAECPNIGDDCLTLITGLDSESTPRKRGSSRKGKEAVGHNDSGEPVLPLLTNLRSLEIDG</sequence>
<protein>
    <submittedName>
        <fullName evidence="1">UV-damaged DNA-binding protein rad7</fullName>
    </submittedName>
</protein>
<dbReference type="EMBL" id="JAMZIH010006936">
    <property type="protein sequence ID" value="KAJ1673448.1"/>
    <property type="molecule type" value="Genomic_DNA"/>
</dbReference>
<feature type="non-terminal residue" evidence="1">
    <location>
        <position position="473"/>
    </location>
</feature>
<organism evidence="1 2">
    <name type="scientific">Spiromyces aspiralis</name>
    <dbReference type="NCBI Taxonomy" id="68401"/>
    <lineage>
        <taxon>Eukaryota</taxon>
        <taxon>Fungi</taxon>
        <taxon>Fungi incertae sedis</taxon>
        <taxon>Zoopagomycota</taxon>
        <taxon>Kickxellomycotina</taxon>
        <taxon>Kickxellomycetes</taxon>
        <taxon>Kickxellales</taxon>
        <taxon>Kickxellaceae</taxon>
        <taxon>Spiromyces</taxon>
    </lineage>
</organism>
<proteinExistence type="predicted"/>
<keyword evidence="1" id="KW-0238">DNA-binding</keyword>
<accession>A0ACC1HEB8</accession>
<gene>
    <name evidence="1" type="primary">RAD7_1</name>
    <name evidence="1" type="ORF">EV182_005212</name>
</gene>
<evidence type="ECO:0000313" key="1">
    <source>
        <dbReference type="EMBL" id="KAJ1673448.1"/>
    </source>
</evidence>
<name>A0ACC1HEB8_9FUNG</name>
<keyword evidence="2" id="KW-1185">Reference proteome</keyword>